<dbReference type="EMBL" id="ARYM01000007">
    <property type="protein sequence ID" value="KCZ99070.1"/>
    <property type="molecule type" value="Genomic_DNA"/>
</dbReference>
<feature type="domain" description="Co-chaperone DjlA N-terminal" evidence="1">
    <location>
        <begin position="44"/>
        <end position="158"/>
    </location>
</feature>
<sequence length="167" mass="18714">MTDLIQTPGELFIPVTVEVKPAFSLKELVSEFPDRQTDWTIPEAFLCLVLSAALADGRMAQQESEELIALAHRSRVLRNLDPNELAAINRTALKRRADRPEWQAEACRALPHDMHLSVFLHCLDLCLADGVMVPAEAEYLETLLANLSITPEDARQAAHILSVKNRY</sequence>
<dbReference type="PATRIC" id="fig|1280954.3.peg.1540"/>
<dbReference type="AlphaFoldDB" id="A0A062VLP1"/>
<keyword evidence="3" id="KW-1185">Reference proteome</keyword>
<dbReference type="InterPro" id="IPR007791">
    <property type="entry name" value="DjlA_N"/>
</dbReference>
<dbReference type="InterPro" id="IPR029024">
    <property type="entry name" value="TerB-like"/>
</dbReference>
<dbReference type="Gene3D" id="1.10.3680.10">
    <property type="entry name" value="TerB-like"/>
    <property type="match status" value="1"/>
</dbReference>
<evidence type="ECO:0000313" key="2">
    <source>
        <dbReference type="EMBL" id="KCZ99070.1"/>
    </source>
</evidence>
<proteinExistence type="predicted"/>
<dbReference type="RefSeq" id="WP_035596510.1">
    <property type="nucleotide sequence ID" value="NZ_ARYM01000007.1"/>
</dbReference>
<name>A0A062VLP1_9PROT</name>
<gene>
    <name evidence="2" type="ORF">HPO_07582</name>
</gene>
<evidence type="ECO:0000259" key="1">
    <source>
        <dbReference type="Pfam" id="PF05099"/>
    </source>
</evidence>
<dbReference type="Pfam" id="PF05099">
    <property type="entry name" value="TerB"/>
    <property type="match status" value="1"/>
</dbReference>
<dbReference type="Proteomes" id="UP000027100">
    <property type="component" value="Unassembled WGS sequence"/>
</dbReference>
<protein>
    <recommendedName>
        <fullName evidence="1">Co-chaperone DjlA N-terminal domain-containing protein</fullName>
    </recommendedName>
</protein>
<organism evidence="2 3">
    <name type="scientific">Hyphomonas polymorpha PS728</name>
    <dbReference type="NCBI Taxonomy" id="1280954"/>
    <lineage>
        <taxon>Bacteria</taxon>
        <taxon>Pseudomonadati</taxon>
        <taxon>Pseudomonadota</taxon>
        <taxon>Alphaproteobacteria</taxon>
        <taxon>Hyphomonadales</taxon>
        <taxon>Hyphomonadaceae</taxon>
        <taxon>Hyphomonas</taxon>
    </lineage>
</organism>
<dbReference type="eggNOG" id="COG3793">
    <property type="taxonomic scope" value="Bacteria"/>
</dbReference>
<dbReference type="OrthoDB" id="7618382at2"/>
<dbReference type="CDD" id="cd07176">
    <property type="entry name" value="terB"/>
    <property type="match status" value="1"/>
</dbReference>
<accession>A0A062VLP1</accession>
<reference evidence="2 3" key="1">
    <citation type="journal article" date="2014" name="Antonie Van Leeuwenhoek">
        <title>Hyphomonas beringensis sp. nov. and Hyphomonas chukchiensis sp. nov., isolated from surface seawater of the Bering Sea and Chukchi Sea.</title>
        <authorList>
            <person name="Li C."/>
            <person name="Lai Q."/>
            <person name="Li G."/>
            <person name="Dong C."/>
            <person name="Wang J."/>
            <person name="Liao Y."/>
            <person name="Shao Z."/>
        </authorList>
    </citation>
    <scope>NUCLEOTIDE SEQUENCE [LARGE SCALE GENOMIC DNA]</scope>
    <source>
        <strain evidence="2 3">PS728</strain>
    </source>
</reference>
<dbReference type="SUPFAM" id="SSF158682">
    <property type="entry name" value="TerB-like"/>
    <property type="match status" value="1"/>
</dbReference>
<evidence type="ECO:0000313" key="3">
    <source>
        <dbReference type="Proteomes" id="UP000027100"/>
    </source>
</evidence>
<comment type="caution">
    <text evidence="2">The sequence shown here is derived from an EMBL/GenBank/DDBJ whole genome shotgun (WGS) entry which is preliminary data.</text>
</comment>
<dbReference type="STRING" id="1280954.HPO_07582"/>